<reference evidence="1" key="1">
    <citation type="submission" date="2018-05" db="EMBL/GenBank/DDBJ databases">
        <authorList>
            <person name="Lanie J.A."/>
            <person name="Ng W.-L."/>
            <person name="Kazmierczak K.M."/>
            <person name="Andrzejewski T.M."/>
            <person name="Davidsen T.M."/>
            <person name="Wayne K.J."/>
            <person name="Tettelin H."/>
            <person name="Glass J.I."/>
            <person name="Rusch D."/>
            <person name="Podicherti R."/>
            <person name="Tsui H.-C.T."/>
            <person name="Winkler M.E."/>
        </authorList>
    </citation>
    <scope>NUCLEOTIDE SEQUENCE</scope>
</reference>
<feature type="non-terminal residue" evidence="1">
    <location>
        <position position="141"/>
    </location>
</feature>
<evidence type="ECO:0000313" key="1">
    <source>
        <dbReference type="EMBL" id="SVD06312.1"/>
    </source>
</evidence>
<accession>A0A382S9S5</accession>
<organism evidence="1">
    <name type="scientific">marine metagenome</name>
    <dbReference type="NCBI Taxonomy" id="408172"/>
    <lineage>
        <taxon>unclassified sequences</taxon>
        <taxon>metagenomes</taxon>
        <taxon>ecological metagenomes</taxon>
    </lineage>
</organism>
<dbReference type="PROSITE" id="PS51257">
    <property type="entry name" value="PROKAR_LIPOPROTEIN"/>
    <property type="match status" value="1"/>
</dbReference>
<dbReference type="EMBL" id="UINC01127292">
    <property type="protein sequence ID" value="SVD06312.1"/>
    <property type="molecule type" value="Genomic_DNA"/>
</dbReference>
<gene>
    <name evidence="1" type="ORF">METZ01_LOCUS359166</name>
</gene>
<dbReference type="AlphaFoldDB" id="A0A382S9S5"/>
<name>A0A382S9S5_9ZZZZ</name>
<sequence>MKTLKILIVILIISSGLISCSHKIQFNTQIQGKPELNSIKRLAIGEIKVVQANELVLRDRKGNWSVREQKLNTDGFEELIKKSLISNLDKFSGYDLIDLEQFRAVYSDNLKSIHPTSGFKIKGIDAVMNLNVSFNVTDQEG</sequence>
<protein>
    <submittedName>
        <fullName evidence="1">Uncharacterized protein</fullName>
    </submittedName>
</protein>
<proteinExistence type="predicted"/>